<dbReference type="InterPro" id="IPR010998">
    <property type="entry name" value="Integrase_recombinase_N"/>
</dbReference>
<dbReference type="Proteomes" id="UP001283361">
    <property type="component" value="Unassembled WGS sequence"/>
</dbReference>
<reference evidence="5" key="1">
    <citation type="journal article" date="2023" name="G3 (Bethesda)">
        <title>A reference genome for the long-term kleptoplast-retaining sea slug Elysia crispata morphotype clarki.</title>
        <authorList>
            <person name="Eastman K.E."/>
            <person name="Pendleton A.L."/>
            <person name="Shaikh M.A."/>
            <person name="Suttiyut T."/>
            <person name="Ogas R."/>
            <person name="Tomko P."/>
            <person name="Gavelis G."/>
            <person name="Widhalm J.R."/>
            <person name="Wisecaver J.H."/>
        </authorList>
    </citation>
    <scope>NUCLEOTIDE SEQUENCE</scope>
    <source>
        <strain evidence="5">ECLA1</strain>
    </source>
</reference>
<dbReference type="PROSITE" id="PS51898">
    <property type="entry name" value="TYR_RECOMBINASE"/>
    <property type="match status" value="1"/>
</dbReference>
<accession>A0AAE1CRD3</accession>
<keyword evidence="1" id="KW-0238">DNA-binding</keyword>
<proteinExistence type="predicted"/>
<dbReference type="AlphaFoldDB" id="A0AAE1CRD3"/>
<dbReference type="EMBL" id="JAWDGP010007073">
    <property type="protein sequence ID" value="KAK3730545.1"/>
    <property type="molecule type" value="Genomic_DNA"/>
</dbReference>
<evidence type="ECO:0000313" key="5">
    <source>
        <dbReference type="EMBL" id="KAK3730545.1"/>
    </source>
</evidence>
<dbReference type="GO" id="GO:0003677">
    <property type="term" value="F:DNA binding"/>
    <property type="evidence" value="ECO:0007669"/>
    <property type="project" value="UniProtKB-KW"/>
</dbReference>
<protein>
    <recommendedName>
        <fullName evidence="4">Tyr recombinase domain-containing protein</fullName>
    </recommendedName>
</protein>
<evidence type="ECO:0000259" key="4">
    <source>
        <dbReference type="PROSITE" id="PS51898"/>
    </source>
</evidence>
<name>A0AAE1CRD3_9GAST</name>
<dbReference type="SUPFAM" id="SSF56349">
    <property type="entry name" value="DNA breaking-rejoining enzymes"/>
    <property type="match status" value="1"/>
</dbReference>
<evidence type="ECO:0000256" key="1">
    <source>
        <dbReference type="ARBA" id="ARBA00023125"/>
    </source>
</evidence>
<dbReference type="InterPro" id="IPR002104">
    <property type="entry name" value="Integrase_catalytic"/>
</dbReference>
<keyword evidence="6" id="KW-1185">Reference proteome</keyword>
<dbReference type="Gene3D" id="1.10.150.130">
    <property type="match status" value="1"/>
</dbReference>
<evidence type="ECO:0000256" key="3">
    <source>
        <dbReference type="SAM" id="MobiDB-lite"/>
    </source>
</evidence>
<dbReference type="InterPro" id="IPR011010">
    <property type="entry name" value="DNA_brk_join_enz"/>
</dbReference>
<evidence type="ECO:0000313" key="6">
    <source>
        <dbReference type="Proteomes" id="UP001283361"/>
    </source>
</evidence>
<keyword evidence="2" id="KW-0233">DNA recombination</keyword>
<dbReference type="GO" id="GO:0015074">
    <property type="term" value="P:DNA integration"/>
    <property type="evidence" value="ECO:0007669"/>
    <property type="project" value="InterPro"/>
</dbReference>
<dbReference type="PANTHER" id="PTHR35617:SF3">
    <property type="entry name" value="CORE-BINDING (CB) DOMAIN-CONTAINING PROTEIN"/>
    <property type="match status" value="1"/>
</dbReference>
<dbReference type="InterPro" id="IPR013762">
    <property type="entry name" value="Integrase-like_cat_sf"/>
</dbReference>
<feature type="region of interest" description="Disordered" evidence="3">
    <location>
        <begin position="56"/>
        <end position="76"/>
    </location>
</feature>
<feature type="compositionally biased region" description="Polar residues" evidence="3">
    <location>
        <begin position="62"/>
        <end position="74"/>
    </location>
</feature>
<dbReference type="Gene3D" id="1.10.443.10">
    <property type="entry name" value="Intergrase catalytic core"/>
    <property type="match status" value="1"/>
</dbReference>
<dbReference type="GO" id="GO:0006310">
    <property type="term" value="P:DNA recombination"/>
    <property type="evidence" value="ECO:0007669"/>
    <property type="project" value="UniProtKB-KW"/>
</dbReference>
<organism evidence="5 6">
    <name type="scientific">Elysia crispata</name>
    <name type="common">lettuce slug</name>
    <dbReference type="NCBI Taxonomy" id="231223"/>
    <lineage>
        <taxon>Eukaryota</taxon>
        <taxon>Metazoa</taxon>
        <taxon>Spiralia</taxon>
        <taxon>Lophotrochozoa</taxon>
        <taxon>Mollusca</taxon>
        <taxon>Gastropoda</taxon>
        <taxon>Heterobranchia</taxon>
        <taxon>Euthyneura</taxon>
        <taxon>Panpulmonata</taxon>
        <taxon>Sacoglossa</taxon>
        <taxon>Placobranchoidea</taxon>
        <taxon>Plakobranchidae</taxon>
        <taxon>Elysia</taxon>
    </lineage>
</organism>
<feature type="domain" description="Tyr recombinase" evidence="4">
    <location>
        <begin position="281"/>
        <end position="470"/>
    </location>
</feature>
<dbReference type="PANTHER" id="PTHR35617">
    <property type="entry name" value="PHAGE_INTEGRASE DOMAIN-CONTAINING PROTEIN"/>
    <property type="match status" value="1"/>
</dbReference>
<sequence length="478" mass="53971">MVWYHASLSRQVKGDINPWPVPLDCSTTGPRIRPWADVSPDISRLLQSRGEIVAGLPEPSQGCASTSDKTSGLTEPSVDTHYFKSFKQDRNGRGRLCRYSSVLENTSLVSQACSPHDRCTDFINRVQTSLATSSPPTSTSHPKQVQDDSLPLIRQILQTSGIPAGTIRIIIASWRRGTRKQYACHLQKWLLFCCQRDEDPISMNPHTFLAFLHSLYDKGLGYSALNSARSAVSSISILASDLHNDTIGNHPLIRKFMRGVFNLRPQLPPPSSVWNPEVVLTFLKSWSPAATLSLPQLSMKLLMLMLLATGQRGQSMMHCCIKNMTVKHSRVYFHMRQLLKTSRPGAHVDKLIVCAYSVDRRLCPVLYIKEYLKRTKLLRQSDQFFVQCAKPYKGVSRDTIRRWTKQVLRLSGVDTVRFKAHSTRAAATSLADFRHVPMDTILKFAGWKSSSTFARYYKRPLMADSESRFCHAVLTSTR</sequence>
<dbReference type="Pfam" id="PF00589">
    <property type="entry name" value="Phage_integrase"/>
    <property type="match status" value="1"/>
</dbReference>
<comment type="caution">
    <text evidence="5">The sequence shown here is derived from an EMBL/GenBank/DDBJ whole genome shotgun (WGS) entry which is preliminary data.</text>
</comment>
<evidence type="ECO:0000256" key="2">
    <source>
        <dbReference type="ARBA" id="ARBA00023172"/>
    </source>
</evidence>
<gene>
    <name evidence="5" type="ORF">RRG08_006395</name>
</gene>